<evidence type="ECO:0000259" key="2">
    <source>
        <dbReference type="Pfam" id="PF25273"/>
    </source>
</evidence>
<dbReference type="EMBL" id="CAXAMM010012381">
    <property type="protein sequence ID" value="CAK9028758.1"/>
    <property type="molecule type" value="Genomic_DNA"/>
</dbReference>
<proteinExistence type="predicted"/>
<feature type="compositionally biased region" description="Low complexity" evidence="1">
    <location>
        <begin position="39"/>
        <end position="50"/>
    </location>
</feature>
<sequence>MPALDPILELSAFDGEDSQLCREASSSHQLPTVETLSCSGSDGDSDSAADLPEKWRRKRTHKSRVETAEAFKERLTSELHIKALLGKKCTNCKHQCCLKFNQGSRLQELLEFRRDWCELHKLDQDRVAFERIKAILKPGQDRESPTEWTLLGVQVCLRAWKRLHGLGSRRFDKLRTAVESLAEVPPPDLRYLQRGIKKYDQSGESSRARVITFLEQVYQSQAETLPDWRDSGLDDGDEVISLQLPSGVPSRPETDGYYKHAALGSSRSAPAAKKKGKHKVKKAMAIDPDRMNLQLRFLPPCQMVDVYDQMKAAESANSSELGPVSFSCFWRTWCQYYPHLRIRPTSSHSMCGECSRYKALLKDLSHHLRARAAQHALYMRHLEAQYRDRVQYWSSRSLSRLKPPLEVVITIDGMDQMKYCYPRSKAFRSKSLSTMIRPRAHVTGLLCHGHFLMMATGEHCTPKDATSMMELLSHALTKLQQDFHVNLPTTSVVVQADNTPREIKNVIFCKWASRLVSHRSVRSIQLRCLRTGHSHDDLDQLFGDLSRYISRKARQAVHPGDFVTIIEDWLGEVKRPFEPKRYSIFFDVAHDWRLGLLLLLASFSC</sequence>
<protein>
    <submittedName>
        <fullName evidence="3">FO synthase subunit 1</fullName>
    </submittedName>
</protein>
<evidence type="ECO:0000313" key="3">
    <source>
        <dbReference type="EMBL" id="CAK9028758.1"/>
    </source>
</evidence>
<organism evidence="3 4">
    <name type="scientific">Durusdinium trenchii</name>
    <dbReference type="NCBI Taxonomy" id="1381693"/>
    <lineage>
        <taxon>Eukaryota</taxon>
        <taxon>Sar</taxon>
        <taxon>Alveolata</taxon>
        <taxon>Dinophyceae</taxon>
        <taxon>Suessiales</taxon>
        <taxon>Symbiodiniaceae</taxon>
        <taxon>Durusdinium</taxon>
    </lineage>
</organism>
<evidence type="ECO:0000256" key="1">
    <source>
        <dbReference type="SAM" id="MobiDB-lite"/>
    </source>
</evidence>
<evidence type="ECO:0000313" key="4">
    <source>
        <dbReference type="Proteomes" id="UP001642464"/>
    </source>
</evidence>
<dbReference type="PANTHER" id="PTHR33153">
    <property type="entry name" value="MYND-TYPE DOMAIN-CONTAINING PROTEIN"/>
    <property type="match status" value="1"/>
</dbReference>
<reference evidence="3 4" key="1">
    <citation type="submission" date="2024-02" db="EMBL/GenBank/DDBJ databases">
        <authorList>
            <person name="Chen Y."/>
            <person name="Shah S."/>
            <person name="Dougan E. K."/>
            <person name="Thang M."/>
            <person name="Chan C."/>
        </authorList>
    </citation>
    <scope>NUCLEOTIDE SEQUENCE [LARGE SCALE GENOMIC DNA]</scope>
</reference>
<feature type="compositionally biased region" description="Polar residues" evidence="1">
    <location>
        <begin position="24"/>
        <end position="38"/>
    </location>
</feature>
<keyword evidence="4" id="KW-1185">Reference proteome</keyword>
<name>A0ABP0KRE8_9DINO</name>
<feature type="region of interest" description="Disordered" evidence="1">
    <location>
        <begin position="22"/>
        <end position="52"/>
    </location>
</feature>
<dbReference type="Pfam" id="PF25273">
    <property type="entry name" value="DUF7869"/>
    <property type="match status" value="1"/>
</dbReference>
<feature type="domain" description="DUF7869" evidence="2">
    <location>
        <begin position="435"/>
        <end position="555"/>
    </location>
</feature>
<dbReference type="Proteomes" id="UP001642464">
    <property type="component" value="Unassembled WGS sequence"/>
</dbReference>
<accession>A0ABP0KRE8</accession>
<comment type="caution">
    <text evidence="3">The sequence shown here is derived from an EMBL/GenBank/DDBJ whole genome shotgun (WGS) entry which is preliminary data.</text>
</comment>
<dbReference type="InterPro" id="IPR057191">
    <property type="entry name" value="DUF7869"/>
</dbReference>
<dbReference type="PANTHER" id="PTHR33153:SF3">
    <property type="entry name" value="TRAFFICKING PROTEIN PARTICLE COMPLEX SUBUNIT 11 DOMAIN-CONTAINING PROTEIN"/>
    <property type="match status" value="1"/>
</dbReference>
<gene>
    <name evidence="3" type="ORF">SCF082_LOCUS18499</name>
</gene>